<keyword evidence="5 7" id="KW-0472">Membrane</keyword>
<keyword evidence="4 7" id="KW-1133">Transmembrane helix</keyword>
<evidence type="ECO:0000259" key="8">
    <source>
        <dbReference type="PROSITE" id="PS50850"/>
    </source>
</evidence>
<feature type="transmembrane region" description="Helical" evidence="7">
    <location>
        <begin position="413"/>
        <end position="433"/>
    </location>
</feature>
<dbReference type="SUPFAM" id="SSF103473">
    <property type="entry name" value="MFS general substrate transporter"/>
    <property type="match status" value="1"/>
</dbReference>
<dbReference type="InterPro" id="IPR011701">
    <property type="entry name" value="MFS"/>
</dbReference>
<feature type="region of interest" description="Disordered" evidence="6">
    <location>
        <begin position="1"/>
        <end position="20"/>
    </location>
</feature>
<dbReference type="FunFam" id="1.20.1250.20:FF:000516">
    <property type="entry name" value="Alternative sulfate transporter"/>
    <property type="match status" value="1"/>
</dbReference>
<evidence type="ECO:0000256" key="7">
    <source>
        <dbReference type="SAM" id="Phobius"/>
    </source>
</evidence>
<evidence type="ECO:0000256" key="5">
    <source>
        <dbReference type="ARBA" id="ARBA00023136"/>
    </source>
</evidence>
<dbReference type="PANTHER" id="PTHR43791">
    <property type="entry name" value="PERMEASE-RELATED"/>
    <property type="match status" value="1"/>
</dbReference>
<dbReference type="GO" id="GO:0016020">
    <property type="term" value="C:membrane"/>
    <property type="evidence" value="ECO:0007669"/>
    <property type="project" value="UniProtKB-SubCell"/>
</dbReference>
<feature type="transmembrane region" description="Helical" evidence="7">
    <location>
        <begin position="350"/>
        <end position="370"/>
    </location>
</feature>
<sequence>MSEHENEKQTSNVVVDSEGSSHGQELIQAYWSPEQEKRLVRRIDIAIMPLLILGFAVLQLDRSNIGNAMTDNFLKEVGITQFEYNVGNQLMYLGIVLFEIPSNLVLYKVGPAIWIGFQIVAWGLVATFQAFIKGHGYGPYIATRFLLGICECGYIPAGLYTMTRFYKKDEISKRFAVFFLGNMVANAGAGLLAFGILRMRGVANLSGWQWLFLLEGMLTIVIAVLFITLFPRSTSNPVSLAGLRHFTEEEAHIITQRVLLDDPTKKHAHTHVSREELKAVFTNWKLIAHVMTTLGSLSAIASLASFGPSIVASYGYKAIEANAMNSIGYWILIPVTLFWGWAADKWGKRGPMVMFGTFISFVFLIAQRCIAETDKVTAKYAIITVVYASSFNWHPINGSWMALNAKSAGERSITMAILIMAANASGIVGGQIFQASDAPNYKVGWSVSVALSCIGFVSSVVANVQYWNLNRLNKKNGNAGFVYHP</sequence>
<evidence type="ECO:0000256" key="2">
    <source>
        <dbReference type="ARBA" id="ARBA00022448"/>
    </source>
</evidence>
<evidence type="ECO:0000256" key="1">
    <source>
        <dbReference type="ARBA" id="ARBA00004141"/>
    </source>
</evidence>
<dbReference type="PROSITE" id="PS50850">
    <property type="entry name" value="MFS"/>
    <property type="match status" value="1"/>
</dbReference>
<dbReference type="InterPro" id="IPR036259">
    <property type="entry name" value="MFS_trans_sf"/>
</dbReference>
<feature type="transmembrane region" description="Helical" evidence="7">
    <location>
        <begin position="144"/>
        <end position="163"/>
    </location>
</feature>
<keyword evidence="3 7" id="KW-0812">Transmembrane</keyword>
<dbReference type="AlphaFoldDB" id="A0A9N9U4S8"/>
<accession>A0A9N9U4S8</accession>
<dbReference type="InterPro" id="IPR020846">
    <property type="entry name" value="MFS_dom"/>
</dbReference>
<dbReference type="EMBL" id="CABFNO020001296">
    <property type="protein sequence ID" value="CAG9977195.1"/>
    <property type="molecule type" value="Genomic_DNA"/>
</dbReference>
<keyword evidence="2" id="KW-0813">Transport</keyword>
<dbReference type="Proteomes" id="UP000754883">
    <property type="component" value="Unassembled WGS sequence"/>
</dbReference>
<feature type="transmembrane region" description="Helical" evidence="7">
    <location>
        <begin position="114"/>
        <end position="132"/>
    </location>
</feature>
<evidence type="ECO:0000313" key="9">
    <source>
        <dbReference type="EMBL" id="CAG9977195.1"/>
    </source>
</evidence>
<dbReference type="Pfam" id="PF07690">
    <property type="entry name" value="MFS_1"/>
    <property type="match status" value="1"/>
</dbReference>
<feature type="domain" description="Major facilitator superfamily (MFS) profile" evidence="8">
    <location>
        <begin position="47"/>
        <end position="470"/>
    </location>
</feature>
<feature type="transmembrane region" description="Helical" evidence="7">
    <location>
        <begin position="327"/>
        <end position="343"/>
    </location>
</feature>
<feature type="compositionally biased region" description="Polar residues" evidence="6">
    <location>
        <begin position="9"/>
        <end position="20"/>
    </location>
</feature>
<feature type="transmembrane region" description="Helical" evidence="7">
    <location>
        <begin position="445"/>
        <end position="466"/>
    </location>
</feature>
<evidence type="ECO:0000313" key="10">
    <source>
        <dbReference type="Proteomes" id="UP000754883"/>
    </source>
</evidence>
<comment type="subcellular location">
    <subcellularLocation>
        <location evidence="1">Membrane</location>
        <topology evidence="1">Multi-pass membrane protein</topology>
    </subcellularLocation>
</comment>
<feature type="transmembrane region" description="Helical" evidence="7">
    <location>
        <begin position="208"/>
        <end position="230"/>
    </location>
</feature>
<gene>
    <name evidence="9" type="ORF">CBYS24578_00016060</name>
</gene>
<evidence type="ECO:0000256" key="4">
    <source>
        <dbReference type="ARBA" id="ARBA00022989"/>
    </source>
</evidence>
<evidence type="ECO:0000256" key="3">
    <source>
        <dbReference type="ARBA" id="ARBA00022692"/>
    </source>
</evidence>
<name>A0A9N9U4S8_9HYPO</name>
<dbReference type="OrthoDB" id="2985014at2759"/>
<keyword evidence="10" id="KW-1185">Reference proteome</keyword>
<organism evidence="9 10">
    <name type="scientific">Clonostachys byssicola</name>
    <dbReference type="NCBI Taxonomy" id="160290"/>
    <lineage>
        <taxon>Eukaryota</taxon>
        <taxon>Fungi</taxon>
        <taxon>Dikarya</taxon>
        <taxon>Ascomycota</taxon>
        <taxon>Pezizomycotina</taxon>
        <taxon>Sordariomycetes</taxon>
        <taxon>Hypocreomycetidae</taxon>
        <taxon>Hypocreales</taxon>
        <taxon>Bionectriaceae</taxon>
        <taxon>Clonostachys</taxon>
    </lineage>
</organism>
<feature type="transmembrane region" description="Helical" evidence="7">
    <location>
        <begin position="175"/>
        <end position="196"/>
    </location>
</feature>
<dbReference type="GO" id="GO:0022857">
    <property type="term" value="F:transmembrane transporter activity"/>
    <property type="evidence" value="ECO:0007669"/>
    <property type="project" value="InterPro"/>
</dbReference>
<comment type="caution">
    <text evidence="9">The sequence shown here is derived from an EMBL/GenBank/DDBJ whole genome shotgun (WGS) entry which is preliminary data.</text>
</comment>
<proteinExistence type="predicted"/>
<protein>
    <recommendedName>
        <fullName evidence="8">Major facilitator superfamily (MFS) profile domain-containing protein</fullName>
    </recommendedName>
</protein>
<dbReference type="PANTHER" id="PTHR43791:SF32">
    <property type="entry name" value="MAJOR FACILITATOR SUPERFAMILY (MFS) PROFILE DOMAIN-CONTAINING PROTEIN"/>
    <property type="match status" value="1"/>
</dbReference>
<reference evidence="9" key="1">
    <citation type="submission" date="2021-10" db="EMBL/GenBank/DDBJ databases">
        <authorList>
            <person name="Piombo E."/>
        </authorList>
    </citation>
    <scope>NUCLEOTIDE SEQUENCE</scope>
</reference>
<dbReference type="Gene3D" id="1.20.1250.20">
    <property type="entry name" value="MFS general substrate transporter like domains"/>
    <property type="match status" value="2"/>
</dbReference>
<evidence type="ECO:0000256" key="6">
    <source>
        <dbReference type="SAM" id="MobiDB-lite"/>
    </source>
</evidence>